<dbReference type="GO" id="GO:0022904">
    <property type="term" value="P:respiratory electron transport chain"/>
    <property type="evidence" value="ECO:0007669"/>
    <property type="project" value="InterPro"/>
</dbReference>
<comment type="caution">
    <text evidence="11">The sequence shown here is derived from an EMBL/GenBank/DDBJ whole genome shotgun (WGS) entry which is preliminary data.</text>
</comment>
<dbReference type="Proteomes" id="UP000242188">
    <property type="component" value="Unassembled WGS sequence"/>
</dbReference>
<evidence type="ECO:0000256" key="3">
    <source>
        <dbReference type="ARBA" id="ARBA00010261"/>
    </source>
</evidence>
<evidence type="ECO:0000256" key="10">
    <source>
        <dbReference type="ARBA" id="ARBA00023136"/>
    </source>
</evidence>
<protein>
    <submittedName>
        <fullName evidence="11">NADH dehydrogenase [ubiquinone] 1 alpha subcomplex subunit 5</fullName>
    </submittedName>
</protein>
<evidence type="ECO:0000256" key="5">
    <source>
        <dbReference type="ARBA" id="ARBA00022448"/>
    </source>
</evidence>
<dbReference type="AlphaFoldDB" id="A0A210PJM5"/>
<dbReference type="GO" id="GO:0005743">
    <property type="term" value="C:mitochondrial inner membrane"/>
    <property type="evidence" value="ECO:0007669"/>
    <property type="project" value="UniProtKB-SubCell"/>
</dbReference>
<evidence type="ECO:0000313" key="11">
    <source>
        <dbReference type="EMBL" id="OWF36687.1"/>
    </source>
</evidence>
<comment type="similarity">
    <text evidence="3">Belongs to the complex I NDUFA5 subunit family.</text>
</comment>
<dbReference type="STRING" id="6573.A0A210PJM5"/>
<organism evidence="11 12">
    <name type="scientific">Mizuhopecten yessoensis</name>
    <name type="common">Japanese scallop</name>
    <name type="synonym">Patinopecten yessoensis</name>
    <dbReference type="NCBI Taxonomy" id="6573"/>
    <lineage>
        <taxon>Eukaryota</taxon>
        <taxon>Metazoa</taxon>
        <taxon>Spiralia</taxon>
        <taxon>Lophotrochozoa</taxon>
        <taxon>Mollusca</taxon>
        <taxon>Bivalvia</taxon>
        <taxon>Autobranchia</taxon>
        <taxon>Pteriomorphia</taxon>
        <taxon>Pectinida</taxon>
        <taxon>Pectinoidea</taxon>
        <taxon>Pectinidae</taxon>
        <taxon>Mizuhopecten</taxon>
    </lineage>
</organism>
<sequence>MAAKNVLKTTTGLTRLAVNPFAHENLKTFYDKTLRTLAKMPADAAYRQNTESIIKNRLALVEKEPNIEKLEQQINDGLIEEVVLQAKRELKLSRQILECRAWEPLIAEAPKNQWKWPI</sequence>
<proteinExistence type="inferred from homology"/>
<reference evidence="11 12" key="1">
    <citation type="journal article" date="2017" name="Nat. Ecol. Evol.">
        <title>Scallop genome provides insights into evolution of bilaterian karyotype and development.</title>
        <authorList>
            <person name="Wang S."/>
            <person name="Zhang J."/>
            <person name="Jiao W."/>
            <person name="Li J."/>
            <person name="Xun X."/>
            <person name="Sun Y."/>
            <person name="Guo X."/>
            <person name="Huan P."/>
            <person name="Dong B."/>
            <person name="Zhang L."/>
            <person name="Hu X."/>
            <person name="Sun X."/>
            <person name="Wang J."/>
            <person name="Zhao C."/>
            <person name="Wang Y."/>
            <person name="Wang D."/>
            <person name="Huang X."/>
            <person name="Wang R."/>
            <person name="Lv J."/>
            <person name="Li Y."/>
            <person name="Zhang Z."/>
            <person name="Liu B."/>
            <person name="Lu W."/>
            <person name="Hui Y."/>
            <person name="Liang J."/>
            <person name="Zhou Z."/>
            <person name="Hou R."/>
            <person name="Li X."/>
            <person name="Liu Y."/>
            <person name="Li H."/>
            <person name="Ning X."/>
            <person name="Lin Y."/>
            <person name="Zhao L."/>
            <person name="Xing Q."/>
            <person name="Dou J."/>
            <person name="Li Y."/>
            <person name="Mao J."/>
            <person name="Guo H."/>
            <person name="Dou H."/>
            <person name="Li T."/>
            <person name="Mu C."/>
            <person name="Jiang W."/>
            <person name="Fu Q."/>
            <person name="Fu X."/>
            <person name="Miao Y."/>
            <person name="Liu J."/>
            <person name="Yu Q."/>
            <person name="Li R."/>
            <person name="Liao H."/>
            <person name="Li X."/>
            <person name="Kong Y."/>
            <person name="Jiang Z."/>
            <person name="Chourrout D."/>
            <person name="Li R."/>
            <person name="Bao Z."/>
        </authorList>
    </citation>
    <scope>NUCLEOTIDE SEQUENCE [LARGE SCALE GENOMIC DNA]</scope>
    <source>
        <strain evidence="11 12">PY_sf001</strain>
    </source>
</reference>
<dbReference type="PANTHER" id="PTHR12653:SF0">
    <property type="entry name" value="NADH DEHYDROGENASE [UBIQUINONE] 1 ALPHA SUBCOMPLEX SUBUNIT 5"/>
    <property type="match status" value="1"/>
</dbReference>
<dbReference type="PANTHER" id="PTHR12653">
    <property type="entry name" value="NADH-UBIQUINONE OXIDOREDUCTASE 13 KD-B SUBUNIT"/>
    <property type="match status" value="1"/>
</dbReference>
<evidence type="ECO:0000256" key="8">
    <source>
        <dbReference type="ARBA" id="ARBA00022982"/>
    </source>
</evidence>
<dbReference type="Pfam" id="PF04716">
    <property type="entry name" value="ETC_C1_NDUFA5"/>
    <property type="match status" value="1"/>
</dbReference>
<keyword evidence="9" id="KW-0496">Mitochondrion</keyword>
<keyword evidence="11" id="KW-0830">Ubiquinone</keyword>
<comment type="subunit">
    <text evidence="4">Complex I is composed of 45 different subunits.</text>
</comment>
<keyword evidence="5" id="KW-0813">Transport</keyword>
<gene>
    <name evidence="11" type="ORF">KP79_PYT03000</name>
</gene>
<accession>A0A210PJM5</accession>
<name>A0A210PJM5_MIZYE</name>
<keyword evidence="12" id="KW-1185">Reference proteome</keyword>
<dbReference type="EMBL" id="NEDP02076494">
    <property type="protein sequence ID" value="OWF36687.1"/>
    <property type="molecule type" value="Genomic_DNA"/>
</dbReference>
<keyword evidence="8" id="KW-0249">Electron transport</keyword>
<evidence type="ECO:0000256" key="1">
    <source>
        <dbReference type="ARBA" id="ARBA00003195"/>
    </source>
</evidence>
<evidence type="ECO:0000256" key="2">
    <source>
        <dbReference type="ARBA" id="ARBA00004443"/>
    </source>
</evidence>
<keyword evidence="6" id="KW-0679">Respiratory chain</keyword>
<evidence type="ECO:0000256" key="9">
    <source>
        <dbReference type="ARBA" id="ARBA00023128"/>
    </source>
</evidence>
<evidence type="ECO:0000256" key="6">
    <source>
        <dbReference type="ARBA" id="ARBA00022660"/>
    </source>
</evidence>
<evidence type="ECO:0000256" key="4">
    <source>
        <dbReference type="ARBA" id="ARBA00011533"/>
    </source>
</evidence>
<comment type="function">
    <text evidence="1">Accessory subunit of the mitochondrial membrane respiratory chain NADH dehydrogenase (Complex I), that is believed not to be involved in catalysis. Complex I functions in the transfer of electrons from NADH to the respiratory chain. The immediate electron acceptor for the enzyme is believed to be ubiquinone.</text>
</comment>
<evidence type="ECO:0000256" key="7">
    <source>
        <dbReference type="ARBA" id="ARBA00022792"/>
    </source>
</evidence>
<keyword evidence="10" id="KW-0472">Membrane</keyword>
<dbReference type="OrthoDB" id="286811at2759"/>
<keyword evidence="7" id="KW-0999">Mitochondrion inner membrane</keyword>
<dbReference type="InterPro" id="IPR006806">
    <property type="entry name" value="NDUFA5"/>
</dbReference>
<comment type="subcellular location">
    <subcellularLocation>
        <location evidence="2">Mitochondrion inner membrane</location>
        <topology evidence="2">Peripheral membrane protein</topology>
        <orientation evidence="2">Matrix side</orientation>
    </subcellularLocation>
</comment>
<evidence type="ECO:0000313" key="12">
    <source>
        <dbReference type="Proteomes" id="UP000242188"/>
    </source>
</evidence>